<dbReference type="InterPro" id="IPR002068">
    <property type="entry name" value="A-crystallin/Hsp20_dom"/>
</dbReference>
<dbReference type="InterPro" id="IPR031107">
    <property type="entry name" value="Small_HSP"/>
</dbReference>
<dbReference type="Proteomes" id="UP000236248">
    <property type="component" value="Chromosome NCAV"/>
</dbReference>
<reference evidence="5" key="1">
    <citation type="submission" date="2018-01" db="EMBL/GenBank/DDBJ databases">
        <authorList>
            <person name="Kerou L M."/>
        </authorList>
    </citation>
    <scope>NUCLEOTIDE SEQUENCE [LARGE SCALE GENOMIC DNA]</scope>
    <source>
        <strain evidence="5">SCU2</strain>
    </source>
</reference>
<proteinExistence type="inferred from homology"/>
<keyword evidence="5" id="KW-1185">Reference proteome</keyword>
<accession>A0A2K5ANJ0</accession>
<dbReference type="AlphaFoldDB" id="A0A2K5ANJ0"/>
<evidence type="ECO:0000259" key="3">
    <source>
        <dbReference type="PROSITE" id="PS01031"/>
    </source>
</evidence>
<dbReference type="InterPro" id="IPR008978">
    <property type="entry name" value="HSP20-like_chaperone"/>
</dbReference>
<feature type="domain" description="SHSP" evidence="3">
    <location>
        <begin position="21"/>
        <end position="123"/>
    </location>
</feature>
<dbReference type="KEGG" id="ncv:NCAV_0010"/>
<comment type="similarity">
    <text evidence="1 2">Belongs to the small heat shock protein (HSP20) family.</text>
</comment>
<dbReference type="NCBIfam" id="NF041799">
    <property type="entry name" value="Hsp14"/>
    <property type="match status" value="1"/>
</dbReference>
<dbReference type="PROSITE" id="PS01031">
    <property type="entry name" value="SHSP"/>
    <property type="match status" value="1"/>
</dbReference>
<dbReference type="PANTHER" id="PTHR11527">
    <property type="entry name" value="HEAT-SHOCK PROTEIN 20 FAMILY MEMBER"/>
    <property type="match status" value="1"/>
</dbReference>
<dbReference type="CDD" id="cd06464">
    <property type="entry name" value="ACD_sHsps-like"/>
    <property type="match status" value="1"/>
</dbReference>
<dbReference type="Gene3D" id="2.60.40.790">
    <property type="match status" value="1"/>
</dbReference>
<protein>
    <recommendedName>
        <fullName evidence="3">SHSP domain-containing protein</fullName>
    </recommendedName>
</protein>
<organism evidence="4 5">
    <name type="scientific">Candidatus Nitrosocaldus cavascurensis</name>
    <dbReference type="NCBI Taxonomy" id="2058097"/>
    <lineage>
        <taxon>Archaea</taxon>
        <taxon>Nitrososphaerota</taxon>
        <taxon>Nitrososphaeria</taxon>
        <taxon>Candidatus Nitrosocaldales</taxon>
        <taxon>Candidatus Nitrosocaldaceae</taxon>
        <taxon>Candidatus Nitrosocaldus</taxon>
    </lineage>
</organism>
<dbReference type="EMBL" id="LT981265">
    <property type="protein sequence ID" value="SPC33210.1"/>
    <property type="molecule type" value="Genomic_DNA"/>
</dbReference>
<evidence type="ECO:0000313" key="5">
    <source>
        <dbReference type="Proteomes" id="UP000236248"/>
    </source>
</evidence>
<gene>
    <name evidence="4" type="ORF">NCAV_0010</name>
</gene>
<evidence type="ECO:0000256" key="1">
    <source>
        <dbReference type="PROSITE-ProRule" id="PRU00285"/>
    </source>
</evidence>
<evidence type="ECO:0000313" key="4">
    <source>
        <dbReference type="EMBL" id="SPC33210.1"/>
    </source>
</evidence>
<dbReference type="GeneID" id="41594116"/>
<name>A0A2K5ANJ0_9ARCH</name>
<dbReference type="SUPFAM" id="SSF49764">
    <property type="entry name" value="HSP20-like chaperones"/>
    <property type="match status" value="1"/>
</dbReference>
<dbReference type="RefSeq" id="WP_103286479.1">
    <property type="nucleotide sequence ID" value="NZ_LT981265.1"/>
</dbReference>
<dbReference type="Pfam" id="PF00011">
    <property type="entry name" value="HSP20"/>
    <property type="match status" value="1"/>
</dbReference>
<sequence>MGIAEYVVRELMREFTSKTREFYEFVMPPVDIYEDGSDLVVVADMPGFKKEDIVVRVSGNILSVRATRDRPEPTGIVYWQQRPLKIDKKIPLPFSVAEEDVKATYKEGLLEIRVPLKGAVKIE</sequence>
<evidence type="ECO:0000256" key="2">
    <source>
        <dbReference type="RuleBase" id="RU003616"/>
    </source>
</evidence>